<keyword evidence="2" id="KW-0813">Transport</keyword>
<evidence type="ECO:0000259" key="9">
    <source>
        <dbReference type="PROSITE" id="PS50850"/>
    </source>
</evidence>
<feature type="transmembrane region" description="Helical" evidence="8">
    <location>
        <begin position="145"/>
        <end position="167"/>
    </location>
</feature>
<dbReference type="PANTHER" id="PTHR23517">
    <property type="entry name" value="RESISTANCE PROTEIN MDTM, PUTATIVE-RELATED-RELATED"/>
    <property type="match status" value="1"/>
</dbReference>
<dbReference type="InterPro" id="IPR011701">
    <property type="entry name" value="MFS"/>
</dbReference>
<sequence length="419" mass="45679">MVRRIANSYRESYSGLPRELWIVALSLWINRCGAMVLAYLAIYLHESKVAMPESEAGRMISVFGVGSILGTLIGARLVEAVGAVRVQTLCMLLAAPLYWFIPAWTETWAIVINILLLSSVNEAVRPANSTLIAKLVSREDRSRAFALQRLAANLGFAFGGLMGGVVASYDYRLLFVVNGSTTLVAGLVLLWYFRLQRLPGEAKPSEVRVPGPVTDPVFIVFLGLFLLSTLVFFQLLSNYTLYLHGPYSLSERQIGILFAVNTLIVVIFEMPLVDWVKRWPAVRVVGWGCALSCLGFGILPFGSTFGFAIFGMAIVSLGEMLCMPLAASYAANRSPVGAEGQYIGWWSMSIALAFVLGPAIGSWLYSITPNLVWYASLGIAGVVFVGFYLLPKNERHTHDPHDVLPAPDAGDLLADSAAS</sequence>
<keyword evidence="5 8" id="KW-1133">Transmembrane helix</keyword>
<evidence type="ECO:0000256" key="5">
    <source>
        <dbReference type="ARBA" id="ARBA00022989"/>
    </source>
</evidence>
<feature type="transmembrane region" description="Helical" evidence="8">
    <location>
        <begin position="343"/>
        <end position="365"/>
    </location>
</feature>
<name>A0A518AJ28_9BACT</name>
<dbReference type="PANTHER" id="PTHR23517:SF2">
    <property type="entry name" value="MULTIDRUG RESISTANCE PROTEIN MDTH"/>
    <property type="match status" value="1"/>
</dbReference>
<feature type="transmembrane region" description="Helical" evidence="8">
    <location>
        <begin position="307"/>
        <end position="331"/>
    </location>
</feature>
<evidence type="ECO:0000256" key="1">
    <source>
        <dbReference type="ARBA" id="ARBA00004651"/>
    </source>
</evidence>
<keyword evidence="3" id="KW-1003">Cell membrane</keyword>
<dbReference type="InterPro" id="IPR020846">
    <property type="entry name" value="MFS_dom"/>
</dbReference>
<dbReference type="InterPro" id="IPR036259">
    <property type="entry name" value="MFS_trans_sf"/>
</dbReference>
<feature type="transmembrane region" description="Helical" evidence="8">
    <location>
        <begin position="213"/>
        <end position="233"/>
    </location>
</feature>
<evidence type="ECO:0000256" key="8">
    <source>
        <dbReference type="SAM" id="Phobius"/>
    </source>
</evidence>
<dbReference type="InterPro" id="IPR050171">
    <property type="entry name" value="MFS_Transporters"/>
</dbReference>
<accession>A0A518AJ28</accession>
<evidence type="ECO:0000256" key="7">
    <source>
        <dbReference type="SAM" id="MobiDB-lite"/>
    </source>
</evidence>
<dbReference type="SUPFAM" id="SSF103473">
    <property type="entry name" value="MFS general substrate transporter"/>
    <property type="match status" value="1"/>
</dbReference>
<feature type="transmembrane region" description="Helical" evidence="8">
    <location>
        <begin position="284"/>
        <end position="301"/>
    </location>
</feature>
<feature type="transmembrane region" description="Helical" evidence="8">
    <location>
        <begin position="20"/>
        <end position="44"/>
    </location>
</feature>
<dbReference type="OrthoDB" id="9793283at2"/>
<dbReference type="Gene3D" id="1.20.1250.20">
    <property type="entry name" value="MFS general substrate transporter like domains"/>
    <property type="match status" value="2"/>
</dbReference>
<feature type="domain" description="Major facilitator superfamily (MFS) profile" evidence="9">
    <location>
        <begin position="1"/>
        <end position="393"/>
    </location>
</feature>
<evidence type="ECO:0000313" key="10">
    <source>
        <dbReference type="EMBL" id="QDU54737.1"/>
    </source>
</evidence>
<evidence type="ECO:0000256" key="3">
    <source>
        <dbReference type="ARBA" id="ARBA00022475"/>
    </source>
</evidence>
<feature type="compositionally biased region" description="Low complexity" evidence="7">
    <location>
        <begin position="404"/>
        <end position="419"/>
    </location>
</feature>
<reference evidence="10 11" key="1">
    <citation type="submission" date="2019-02" db="EMBL/GenBank/DDBJ databases">
        <title>Deep-cultivation of Planctomycetes and their phenomic and genomic characterization uncovers novel biology.</title>
        <authorList>
            <person name="Wiegand S."/>
            <person name="Jogler M."/>
            <person name="Boedeker C."/>
            <person name="Pinto D."/>
            <person name="Vollmers J."/>
            <person name="Rivas-Marin E."/>
            <person name="Kohn T."/>
            <person name="Peeters S.H."/>
            <person name="Heuer A."/>
            <person name="Rast P."/>
            <person name="Oberbeckmann S."/>
            <person name="Bunk B."/>
            <person name="Jeske O."/>
            <person name="Meyerdierks A."/>
            <person name="Storesund J.E."/>
            <person name="Kallscheuer N."/>
            <person name="Luecker S."/>
            <person name="Lage O.M."/>
            <person name="Pohl T."/>
            <person name="Merkel B.J."/>
            <person name="Hornburger P."/>
            <person name="Mueller R.-W."/>
            <person name="Bruemmer F."/>
            <person name="Labrenz M."/>
            <person name="Spormann A.M."/>
            <person name="Op den Camp H."/>
            <person name="Overmann J."/>
            <person name="Amann R."/>
            <person name="Jetten M.S.M."/>
            <person name="Mascher T."/>
            <person name="Medema M.H."/>
            <person name="Devos D.P."/>
            <person name="Kaster A.-K."/>
            <person name="Ovreas L."/>
            <person name="Rohde M."/>
            <person name="Galperin M.Y."/>
            <person name="Jogler C."/>
        </authorList>
    </citation>
    <scope>NUCLEOTIDE SEQUENCE [LARGE SCALE GENOMIC DNA]</scope>
    <source>
        <strain evidence="10 11">Pan181</strain>
    </source>
</reference>
<evidence type="ECO:0000256" key="2">
    <source>
        <dbReference type="ARBA" id="ARBA00022448"/>
    </source>
</evidence>
<feature type="transmembrane region" description="Helical" evidence="8">
    <location>
        <begin position="82"/>
        <end position="101"/>
    </location>
</feature>
<feature type="transmembrane region" description="Helical" evidence="8">
    <location>
        <begin position="253"/>
        <end position="272"/>
    </location>
</feature>
<feature type="region of interest" description="Disordered" evidence="7">
    <location>
        <begin position="399"/>
        <end position="419"/>
    </location>
</feature>
<feature type="transmembrane region" description="Helical" evidence="8">
    <location>
        <begin position="371"/>
        <end position="390"/>
    </location>
</feature>
<evidence type="ECO:0000256" key="6">
    <source>
        <dbReference type="ARBA" id="ARBA00023136"/>
    </source>
</evidence>
<dbReference type="PROSITE" id="PS50850">
    <property type="entry name" value="MFS"/>
    <property type="match status" value="1"/>
</dbReference>
<keyword evidence="6 8" id="KW-0472">Membrane</keyword>
<evidence type="ECO:0000313" key="11">
    <source>
        <dbReference type="Proteomes" id="UP000315750"/>
    </source>
</evidence>
<dbReference type="AlphaFoldDB" id="A0A518AJ28"/>
<proteinExistence type="predicted"/>
<feature type="transmembrane region" description="Helical" evidence="8">
    <location>
        <begin position="56"/>
        <end position="75"/>
    </location>
</feature>
<gene>
    <name evidence="10" type="ORF">Pan181_09200</name>
</gene>
<dbReference type="Pfam" id="PF07690">
    <property type="entry name" value="MFS_1"/>
    <property type="match status" value="1"/>
</dbReference>
<dbReference type="Proteomes" id="UP000315750">
    <property type="component" value="Chromosome"/>
</dbReference>
<dbReference type="RefSeq" id="WP_145245673.1">
    <property type="nucleotide sequence ID" value="NZ_CP036278.1"/>
</dbReference>
<dbReference type="GO" id="GO:0005886">
    <property type="term" value="C:plasma membrane"/>
    <property type="evidence" value="ECO:0007669"/>
    <property type="project" value="UniProtKB-SubCell"/>
</dbReference>
<organism evidence="10 11">
    <name type="scientific">Aeoliella mucimassa</name>
    <dbReference type="NCBI Taxonomy" id="2527972"/>
    <lineage>
        <taxon>Bacteria</taxon>
        <taxon>Pseudomonadati</taxon>
        <taxon>Planctomycetota</taxon>
        <taxon>Planctomycetia</taxon>
        <taxon>Pirellulales</taxon>
        <taxon>Lacipirellulaceae</taxon>
        <taxon>Aeoliella</taxon>
    </lineage>
</organism>
<evidence type="ECO:0000256" key="4">
    <source>
        <dbReference type="ARBA" id="ARBA00022692"/>
    </source>
</evidence>
<keyword evidence="4 8" id="KW-0812">Transmembrane</keyword>
<protein>
    <submittedName>
        <fullName evidence="10">Multidrug resistance protein MdtH</fullName>
    </submittedName>
</protein>
<comment type="subcellular location">
    <subcellularLocation>
        <location evidence="1">Cell membrane</location>
        <topology evidence="1">Multi-pass membrane protein</topology>
    </subcellularLocation>
</comment>
<dbReference type="KEGG" id="amuc:Pan181_09200"/>
<dbReference type="EMBL" id="CP036278">
    <property type="protein sequence ID" value="QDU54737.1"/>
    <property type="molecule type" value="Genomic_DNA"/>
</dbReference>
<feature type="transmembrane region" description="Helical" evidence="8">
    <location>
        <begin position="173"/>
        <end position="193"/>
    </location>
</feature>
<keyword evidence="11" id="KW-1185">Reference proteome</keyword>
<dbReference type="GO" id="GO:0022857">
    <property type="term" value="F:transmembrane transporter activity"/>
    <property type="evidence" value="ECO:0007669"/>
    <property type="project" value="InterPro"/>
</dbReference>